<dbReference type="Pfam" id="PF01263">
    <property type="entry name" value="Aldose_epim"/>
    <property type="match status" value="1"/>
</dbReference>
<proteinExistence type="predicted"/>
<accession>A0A8J6MAW5</accession>
<evidence type="ECO:0000313" key="2">
    <source>
        <dbReference type="Proteomes" id="UP000661435"/>
    </source>
</evidence>
<reference evidence="1" key="1">
    <citation type="submission" date="2020-08" db="EMBL/GenBank/DDBJ databases">
        <title>Genome public.</title>
        <authorList>
            <person name="Liu C."/>
            <person name="Sun Q."/>
        </authorList>
    </citation>
    <scope>NUCLEOTIDE SEQUENCE</scope>
    <source>
        <strain evidence="1">NSJ-51</strain>
    </source>
</reference>
<dbReference type="GO" id="GO:0005975">
    <property type="term" value="P:carbohydrate metabolic process"/>
    <property type="evidence" value="ECO:0007669"/>
    <property type="project" value="InterPro"/>
</dbReference>
<dbReference type="AlphaFoldDB" id="A0A8J6MAW5"/>
<sequence length="292" mass="32308">MHLTLQHGAYRAQVDTMGGELISCRDGQGLEYIWQGDAAVWPGRNPLLFPIVGALADATVCFAGRAYRMQRHGFARRQEFAVTGHGENWAELELRDSPETRAAYPYPFRLRVRQTLGEGGFTTAVTVENPGPAELPFCLGAHTGFCCPLLPGERFEDYELVFAQPETCPALIPKGGGLDRGRTAPGLENARVLPLRYETFDALDTLVFEGLRSRSVTLRHRTAGRGVRVDFSGFPVLALWTMPDKHAPYLCIEPWHGCPHMEGEGTEFTDKAYCIRLAPGAARTLSYRVALL</sequence>
<dbReference type="PANTHER" id="PTHR11122:SF13">
    <property type="entry name" value="GLUCOSE-6-PHOSPHATE 1-EPIMERASE"/>
    <property type="match status" value="1"/>
</dbReference>
<dbReference type="GO" id="GO:0030246">
    <property type="term" value="F:carbohydrate binding"/>
    <property type="evidence" value="ECO:0007669"/>
    <property type="project" value="InterPro"/>
</dbReference>
<dbReference type="GO" id="GO:0016853">
    <property type="term" value="F:isomerase activity"/>
    <property type="evidence" value="ECO:0007669"/>
    <property type="project" value="InterPro"/>
</dbReference>
<dbReference type="EMBL" id="JACOPP010000016">
    <property type="protein sequence ID" value="MBC5734344.1"/>
    <property type="molecule type" value="Genomic_DNA"/>
</dbReference>
<dbReference type="InterPro" id="IPR037481">
    <property type="entry name" value="LacX"/>
</dbReference>
<comment type="caution">
    <text evidence="1">The sequence shown here is derived from an EMBL/GenBank/DDBJ whole genome shotgun (WGS) entry which is preliminary data.</text>
</comment>
<dbReference type="CDD" id="cd09024">
    <property type="entry name" value="Aldose_epim_lacX"/>
    <property type="match status" value="1"/>
</dbReference>
<dbReference type="InterPro" id="IPR014718">
    <property type="entry name" value="GH-type_carb-bd"/>
</dbReference>
<dbReference type="PANTHER" id="PTHR11122">
    <property type="entry name" value="APOSPORY-ASSOCIATED PROTEIN C-RELATED"/>
    <property type="match status" value="1"/>
</dbReference>
<protein>
    <submittedName>
        <fullName evidence="1">Aldose 1-epimerase family protein</fullName>
    </submittedName>
</protein>
<dbReference type="SUPFAM" id="SSF74650">
    <property type="entry name" value="Galactose mutarotase-like"/>
    <property type="match status" value="1"/>
</dbReference>
<dbReference type="InterPro" id="IPR008183">
    <property type="entry name" value="Aldose_1/G6P_1-epimerase"/>
</dbReference>
<organism evidence="1 2">
    <name type="scientific">Lawsonibacter hominis</name>
    <dbReference type="NCBI Taxonomy" id="2763053"/>
    <lineage>
        <taxon>Bacteria</taxon>
        <taxon>Bacillati</taxon>
        <taxon>Bacillota</taxon>
        <taxon>Clostridia</taxon>
        <taxon>Eubacteriales</taxon>
        <taxon>Oscillospiraceae</taxon>
        <taxon>Lawsonibacter</taxon>
    </lineage>
</organism>
<keyword evidence="2" id="KW-1185">Reference proteome</keyword>
<gene>
    <name evidence="1" type="ORF">H8S57_11485</name>
</gene>
<dbReference type="InterPro" id="IPR011013">
    <property type="entry name" value="Gal_mutarotase_sf_dom"/>
</dbReference>
<name>A0A8J6MAW5_9FIRM</name>
<dbReference type="Proteomes" id="UP000661435">
    <property type="component" value="Unassembled WGS sequence"/>
</dbReference>
<dbReference type="Gene3D" id="2.70.98.10">
    <property type="match status" value="1"/>
</dbReference>
<evidence type="ECO:0000313" key="1">
    <source>
        <dbReference type="EMBL" id="MBC5734344.1"/>
    </source>
</evidence>
<dbReference type="RefSeq" id="WP_186908232.1">
    <property type="nucleotide sequence ID" value="NZ_JACOPP010000016.1"/>
</dbReference>